<reference evidence="1 2" key="1">
    <citation type="submission" date="2021-06" db="EMBL/GenBank/DDBJ databases">
        <authorList>
            <person name="Kallberg Y."/>
            <person name="Tangrot J."/>
            <person name="Rosling A."/>
        </authorList>
    </citation>
    <scope>NUCLEOTIDE SEQUENCE [LARGE SCALE GENOMIC DNA]</scope>
    <source>
        <strain evidence="1 2">120-4 pot B 10/14</strain>
    </source>
</reference>
<evidence type="ECO:0000313" key="1">
    <source>
        <dbReference type="EMBL" id="CAG8836209.1"/>
    </source>
</evidence>
<comment type="caution">
    <text evidence="1">The sequence shown here is derived from an EMBL/GenBank/DDBJ whole genome shotgun (WGS) entry which is preliminary data.</text>
</comment>
<name>A0ABN7WND3_GIGMA</name>
<sequence>EHTTVEHKIYTIPDAKPKQNITERNNINVGKLFREITIDTAPARDNIKTNKLLDQFRQNIEEMMQEGDN</sequence>
<proteinExistence type="predicted"/>
<dbReference type="Proteomes" id="UP000789901">
    <property type="component" value="Unassembled WGS sequence"/>
</dbReference>
<keyword evidence="2" id="KW-1185">Reference proteome</keyword>
<accession>A0ABN7WND3</accession>
<evidence type="ECO:0000313" key="2">
    <source>
        <dbReference type="Proteomes" id="UP000789901"/>
    </source>
</evidence>
<dbReference type="EMBL" id="CAJVQB010053072">
    <property type="protein sequence ID" value="CAG8836209.1"/>
    <property type="molecule type" value="Genomic_DNA"/>
</dbReference>
<gene>
    <name evidence="1" type="ORF">GMARGA_LOCUS32922</name>
</gene>
<organism evidence="1 2">
    <name type="scientific">Gigaspora margarita</name>
    <dbReference type="NCBI Taxonomy" id="4874"/>
    <lineage>
        <taxon>Eukaryota</taxon>
        <taxon>Fungi</taxon>
        <taxon>Fungi incertae sedis</taxon>
        <taxon>Mucoromycota</taxon>
        <taxon>Glomeromycotina</taxon>
        <taxon>Glomeromycetes</taxon>
        <taxon>Diversisporales</taxon>
        <taxon>Gigasporaceae</taxon>
        <taxon>Gigaspora</taxon>
    </lineage>
</organism>
<protein>
    <submittedName>
        <fullName evidence="1">19371_t:CDS:1</fullName>
    </submittedName>
</protein>
<feature type="non-terminal residue" evidence="1">
    <location>
        <position position="1"/>
    </location>
</feature>